<evidence type="ECO:0000313" key="2">
    <source>
        <dbReference type="EMBL" id="DAD85396.1"/>
    </source>
</evidence>
<name>A0A8S5MT13_9CAUD</name>
<dbReference type="EMBL" id="BK014981">
    <property type="protein sequence ID" value="DAD85396.1"/>
    <property type="molecule type" value="Genomic_DNA"/>
</dbReference>
<organism evidence="2">
    <name type="scientific">Siphoviridae sp. ctigT3</name>
    <dbReference type="NCBI Taxonomy" id="2826434"/>
    <lineage>
        <taxon>Viruses</taxon>
        <taxon>Duplodnaviria</taxon>
        <taxon>Heunggongvirae</taxon>
        <taxon>Uroviricota</taxon>
        <taxon>Caudoviricetes</taxon>
    </lineage>
</organism>
<feature type="coiled-coil region" evidence="1">
    <location>
        <begin position="12"/>
        <end position="49"/>
    </location>
</feature>
<evidence type="ECO:0000256" key="1">
    <source>
        <dbReference type="SAM" id="Coils"/>
    </source>
</evidence>
<protein>
    <submittedName>
        <fullName evidence="2">Uncharacterized protein</fullName>
    </submittedName>
</protein>
<proteinExistence type="predicted"/>
<accession>A0A8S5MT13</accession>
<sequence length="79" mass="9296">MSDGKLTLYLELEEAEQISDLLKQREDLLNKAINRYQETEKSYESIMKQLDKVTFDLGVLFANAHKGPWEPYSQDCRRN</sequence>
<keyword evidence="1" id="KW-0175">Coiled coil</keyword>
<reference evidence="2" key="1">
    <citation type="journal article" date="2021" name="Proc. Natl. Acad. Sci. U.S.A.">
        <title>A Catalog of Tens of Thousands of Viruses from Human Metagenomes Reveals Hidden Associations with Chronic Diseases.</title>
        <authorList>
            <person name="Tisza M.J."/>
            <person name="Buck C.B."/>
        </authorList>
    </citation>
    <scope>NUCLEOTIDE SEQUENCE</scope>
    <source>
        <strain evidence="2">CtigT3</strain>
    </source>
</reference>